<comment type="caution">
    <text evidence="1">The sequence shown here is derived from an EMBL/GenBank/DDBJ whole genome shotgun (WGS) entry which is preliminary data.</text>
</comment>
<dbReference type="EMBL" id="CM055731">
    <property type="protein sequence ID" value="KAJ8012710.1"/>
    <property type="molecule type" value="Genomic_DNA"/>
</dbReference>
<sequence>MTTRAVHLDLLFSINTNSFLMALRPFVARRGKPFELLSDRGTNFKGGERELREAFGTLHPDLQDQHASQQIKFSFNPPSAPHFGDCWEREIRSLKQGLQATHGSQSVTLVVLRTFLIEIEGILNSKPQGYSSSDIADPDTIAPNSLLMGRARRITDPDGPPCV</sequence>
<name>A0ACC2HAK7_DALPE</name>
<dbReference type="Proteomes" id="UP001157502">
    <property type="component" value="Chromosome 4"/>
</dbReference>
<organism evidence="1 2">
    <name type="scientific">Dallia pectoralis</name>
    <name type="common">Alaska blackfish</name>
    <dbReference type="NCBI Taxonomy" id="75939"/>
    <lineage>
        <taxon>Eukaryota</taxon>
        <taxon>Metazoa</taxon>
        <taxon>Chordata</taxon>
        <taxon>Craniata</taxon>
        <taxon>Vertebrata</taxon>
        <taxon>Euteleostomi</taxon>
        <taxon>Actinopterygii</taxon>
        <taxon>Neopterygii</taxon>
        <taxon>Teleostei</taxon>
        <taxon>Protacanthopterygii</taxon>
        <taxon>Esociformes</taxon>
        <taxon>Umbridae</taxon>
        <taxon>Dallia</taxon>
    </lineage>
</organism>
<protein>
    <submittedName>
        <fullName evidence="1">Uncharacterized protein</fullName>
    </submittedName>
</protein>
<evidence type="ECO:0000313" key="2">
    <source>
        <dbReference type="Proteomes" id="UP001157502"/>
    </source>
</evidence>
<reference evidence="1" key="1">
    <citation type="submission" date="2021-05" db="EMBL/GenBank/DDBJ databases">
        <authorList>
            <person name="Pan Q."/>
            <person name="Jouanno E."/>
            <person name="Zahm M."/>
            <person name="Klopp C."/>
            <person name="Cabau C."/>
            <person name="Louis A."/>
            <person name="Berthelot C."/>
            <person name="Parey E."/>
            <person name="Roest Crollius H."/>
            <person name="Montfort J."/>
            <person name="Robinson-Rechavi M."/>
            <person name="Bouchez O."/>
            <person name="Lampietro C."/>
            <person name="Lopez Roques C."/>
            <person name="Donnadieu C."/>
            <person name="Postlethwait J."/>
            <person name="Bobe J."/>
            <person name="Dillon D."/>
            <person name="Chandos A."/>
            <person name="von Hippel F."/>
            <person name="Guiguen Y."/>
        </authorList>
    </citation>
    <scope>NUCLEOTIDE SEQUENCE</scope>
    <source>
        <strain evidence="1">YG-Jan2019</strain>
    </source>
</reference>
<proteinExistence type="predicted"/>
<gene>
    <name evidence="1" type="ORF">DPEC_G00045710</name>
</gene>
<accession>A0ACC2HAK7</accession>
<keyword evidence="2" id="KW-1185">Reference proteome</keyword>
<evidence type="ECO:0000313" key="1">
    <source>
        <dbReference type="EMBL" id="KAJ8012710.1"/>
    </source>
</evidence>